<dbReference type="Gene3D" id="3.40.390.10">
    <property type="entry name" value="Collagenase (Catalytic Domain)"/>
    <property type="match status" value="1"/>
</dbReference>
<organism evidence="2 3">
    <name type="scientific">Peteryoungia aggregata LMG 23059</name>
    <dbReference type="NCBI Taxonomy" id="1368425"/>
    <lineage>
        <taxon>Bacteria</taxon>
        <taxon>Pseudomonadati</taxon>
        <taxon>Pseudomonadota</taxon>
        <taxon>Alphaproteobacteria</taxon>
        <taxon>Hyphomicrobiales</taxon>
        <taxon>Rhizobiaceae</taxon>
        <taxon>Peteryoungia</taxon>
    </lineage>
</organism>
<name>A0ABU0G6G1_9HYPH</name>
<protein>
    <recommendedName>
        <fullName evidence="1">Peptidase metallopeptidase domain-containing protein</fullName>
    </recommendedName>
</protein>
<dbReference type="SUPFAM" id="SSF55486">
    <property type="entry name" value="Metalloproteases ('zincins'), catalytic domain"/>
    <property type="match status" value="1"/>
</dbReference>
<dbReference type="PRINTS" id="PR00480">
    <property type="entry name" value="ASTACIN"/>
</dbReference>
<dbReference type="SMART" id="SM00235">
    <property type="entry name" value="ZnMc"/>
    <property type="match status" value="1"/>
</dbReference>
<proteinExistence type="predicted"/>
<sequence>MPMRLRSGDLLNLIALTSASLLTFDLLPAHSQQAEKLGDQNFGYYFSNSRWPADADGVTRIPVCWMGDALASYPSETAAVRQAIENSWQKHARLSFRGWQECTPRNFGIKIVVEDVGARVTAFGKNMRKASERMYLNFTFQNWNSGCADVNMRANCITSIAVHEFGHAIGFAHEQDRGDAPGECANSYGTGTTGKDLAALTPYDPSSAMNYCNPEYNNNGILSDGDTISVQKIYGAPRE</sequence>
<dbReference type="Pfam" id="PF01400">
    <property type="entry name" value="Astacin"/>
    <property type="match status" value="1"/>
</dbReference>
<gene>
    <name evidence="2" type="ORF">J2045_001958</name>
</gene>
<dbReference type="RefSeq" id="WP_307372114.1">
    <property type="nucleotide sequence ID" value="NZ_JAUSUW010000005.1"/>
</dbReference>
<dbReference type="Proteomes" id="UP001238496">
    <property type="component" value="Unassembled WGS sequence"/>
</dbReference>
<evidence type="ECO:0000259" key="1">
    <source>
        <dbReference type="SMART" id="SM00235"/>
    </source>
</evidence>
<dbReference type="InterPro" id="IPR024079">
    <property type="entry name" value="MetalloPept_cat_dom_sf"/>
</dbReference>
<dbReference type="InterPro" id="IPR006026">
    <property type="entry name" value="Peptidase_Metallo"/>
</dbReference>
<dbReference type="EMBL" id="JAUSUW010000005">
    <property type="protein sequence ID" value="MDQ0420931.1"/>
    <property type="molecule type" value="Genomic_DNA"/>
</dbReference>
<evidence type="ECO:0000313" key="3">
    <source>
        <dbReference type="Proteomes" id="UP001238496"/>
    </source>
</evidence>
<feature type="domain" description="Peptidase metallopeptidase" evidence="1">
    <location>
        <begin position="47"/>
        <end position="236"/>
    </location>
</feature>
<accession>A0ABU0G6G1</accession>
<reference evidence="2 3" key="1">
    <citation type="submission" date="2023-07" db="EMBL/GenBank/DDBJ databases">
        <title>Genomic Encyclopedia of Type Strains, Phase IV (KMG-IV): sequencing the most valuable type-strain genomes for metagenomic binning, comparative biology and taxonomic classification.</title>
        <authorList>
            <person name="Goeker M."/>
        </authorList>
    </citation>
    <scope>NUCLEOTIDE SEQUENCE [LARGE SCALE GENOMIC DNA]</scope>
    <source>
        <strain evidence="2 3">DSM 1111</strain>
    </source>
</reference>
<keyword evidence="3" id="KW-1185">Reference proteome</keyword>
<dbReference type="InterPro" id="IPR001506">
    <property type="entry name" value="Peptidase_M12A"/>
</dbReference>
<evidence type="ECO:0000313" key="2">
    <source>
        <dbReference type="EMBL" id="MDQ0420931.1"/>
    </source>
</evidence>
<comment type="caution">
    <text evidence="2">The sequence shown here is derived from an EMBL/GenBank/DDBJ whole genome shotgun (WGS) entry which is preliminary data.</text>
</comment>